<accession>Q72B45</accession>
<reference evidence="1 2" key="1">
    <citation type="journal article" date="2004" name="Nat. Biotechnol.">
        <title>The genome sequence of the anaerobic, sulfate-reducing bacterium Desulfovibrio vulgaris Hildenborough.</title>
        <authorList>
            <person name="Heidelberg J.F."/>
            <person name="Seshadri R."/>
            <person name="Haveman S.A."/>
            <person name="Hemme C.L."/>
            <person name="Paulsen I.T."/>
            <person name="Kolonay J.F."/>
            <person name="Eisen J.A."/>
            <person name="Ward N."/>
            <person name="Methe B."/>
            <person name="Brinkac L.M."/>
            <person name="Daugherty S.C."/>
            <person name="Deboy R.T."/>
            <person name="Dodson R.J."/>
            <person name="Durkin A.S."/>
            <person name="Madupu R."/>
            <person name="Nelson W.C."/>
            <person name="Sullivan S.A."/>
            <person name="Fouts D."/>
            <person name="Haft D.H."/>
            <person name="Selengut J."/>
            <person name="Peterson J.D."/>
            <person name="Davidsen T.M."/>
            <person name="Zafar N."/>
            <person name="Zhou L."/>
            <person name="Radune D."/>
            <person name="Dimitrov G."/>
            <person name="Hance M."/>
            <person name="Tran K."/>
            <person name="Khouri H."/>
            <person name="Gill J."/>
            <person name="Utterback T.R."/>
            <person name="Feldblyum T.V."/>
            <person name="Wall J.D."/>
            <person name="Voordouw G."/>
            <person name="Fraser C.M."/>
        </authorList>
    </citation>
    <scope>NUCLEOTIDE SEQUENCE [LARGE SCALE GENOMIC DNA]</scope>
    <source>
        <strain evidence="2">ATCC 29579 / DSM 644 / NCIMB 8303 / VKM B-1760 / Hildenborough</strain>
    </source>
</reference>
<dbReference type="HOGENOM" id="CLU_3389128_0_0_7"/>
<evidence type="ECO:0000313" key="2">
    <source>
        <dbReference type="Proteomes" id="UP000002194"/>
    </source>
</evidence>
<dbReference type="PaxDb" id="882-DVU_1793"/>
<sequence>MGRPRHPGLAFFSRVHYVTLLPLVGPIFCDGR</sequence>
<protein>
    <submittedName>
        <fullName evidence="1">Uncharacterized protein</fullName>
    </submittedName>
</protein>
<dbReference type="EMBL" id="AE017285">
    <property type="protein sequence ID" value="AAS96270.1"/>
    <property type="molecule type" value="Genomic_DNA"/>
</dbReference>
<organism evidence="1 2">
    <name type="scientific">Nitratidesulfovibrio vulgaris (strain ATCC 29579 / DSM 644 / CCUG 34227 / NCIMB 8303 / VKM B-1760 / Hildenborough)</name>
    <name type="common">Desulfovibrio vulgaris</name>
    <dbReference type="NCBI Taxonomy" id="882"/>
    <lineage>
        <taxon>Bacteria</taxon>
        <taxon>Pseudomonadati</taxon>
        <taxon>Thermodesulfobacteriota</taxon>
        <taxon>Desulfovibrionia</taxon>
        <taxon>Desulfovibrionales</taxon>
        <taxon>Desulfovibrionaceae</taxon>
        <taxon>Nitratidesulfovibrio</taxon>
    </lineage>
</organism>
<evidence type="ECO:0000313" key="1">
    <source>
        <dbReference type="EMBL" id="AAS96270.1"/>
    </source>
</evidence>
<dbReference type="EnsemblBacteria" id="AAS96270">
    <property type="protein sequence ID" value="AAS96270"/>
    <property type="gene ID" value="DVU_1793"/>
</dbReference>
<dbReference type="Proteomes" id="UP000002194">
    <property type="component" value="Chromosome"/>
</dbReference>
<gene>
    <name evidence="1" type="ordered locus">DVU_1793</name>
</gene>
<dbReference type="AlphaFoldDB" id="Q72B45"/>
<keyword evidence="2" id="KW-1185">Reference proteome</keyword>
<name>Q72B45_NITV2</name>
<dbReference type="KEGG" id="dvu:DVU_1793"/>
<proteinExistence type="predicted"/>